<evidence type="ECO:0000313" key="2">
    <source>
        <dbReference type="Proteomes" id="UP000193804"/>
    </source>
</evidence>
<sequence>MGNNKNIALIFFSRTSAGEAKYKSWFKEKIKNSYAASLLINKAESAVQKSGIPFYHFHEKNQKGNNFGERIANAYQEVFDMGYEQVISVGNDCPDLENINWRQISVNLSKGKTVLGPDTRGGAYLIGIQKKYFDKGQFEALSWQKNTLYQELSLLCEVSTKLVELNQYRDINSSHDIRLLSNVKKSIDKFRQLLFQLLKPFKVVAIEFQIVTHDFYIFKDSPLRAPPIK</sequence>
<protein>
    <recommendedName>
        <fullName evidence="3">DUF2064 domain-containing protein</fullName>
    </recommendedName>
</protein>
<accession>A0A1X7K3U3</accession>
<dbReference type="RefSeq" id="WP_085517344.1">
    <property type="nucleotide sequence ID" value="NZ_FXAW01000004.1"/>
</dbReference>
<gene>
    <name evidence="1" type="ORF">SAMN05661096_02335</name>
</gene>
<dbReference type="InterPro" id="IPR018641">
    <property type="entry name" value="Trfase_1_rSAM/seldom-assoc"/>
</dbReference>
<dbReference type="STRING" id="1028.SAMN05661096_02335"/>
<evidence type="ECO:0008006" key="3">
    <source>
        <dbReference type="Google" id="ProtNLM"/>
    </source>
</evidence>
<dbReference type="Proteomes" id="UP000193804">
    <property type="component" value="Unassembled WGS sequence"/>
</dbReference>
<name>A0A1X7K3U3_9BACT</name>
<dbReference type="SUPFAM" id="SSF53448">
    <property type="entry name" value="Nucleotide-diphospho-sugar transferases"/>
    <property type="match status" value="1"/>
</dbReference>
<organism evidence="1 2">
    <name type="scientific">Marivirga sericea</name>
    <dbReference type="NCBI Taxonomy" id="1028"/>
    <lineage>
        <taxon>Bacteria</taxon>
        <taxon>Pseudomonadati</taxon>
        <taxon>Bacteroidota</taxon>
        <taxon>Cytophagia</taxon>
        <taxon>Cytophagales</taxon>
        <taxon>Marivirgaceae</taxon>
        <taxon>Marivirga</taxon>
    </lineage>
</organism>
<evidence type="ECO:0000313" key="1">
    <source>
        <dbReference type="EMBL" id="SMG35373.1"/>
    </source>
</evidence>
<dbReference type="OrthoDB" id="9798250at2"/>
<dbReference type="Gene3D" id="3.90.550.10">
    <property type="entry name" value="Spore Coat Polysaccharide Biosynthesis Protein SpsA, Chain A"/>
    <property type="match status" value="1"/>
</dbReference>
<keyword evidence="2" id="KW-1185">Reference proteome</keyword>
<dbReference type="AlphaFoldDB" id="A0A1X7K3U3"/>
<dbReference type="InterPro" id="IPR029044">
    <property type="entry name" value="Nucleotide-diphossugar_trans"/>
</dbReference>
<reference evidence="2" key="1">
    <citation type="submission" date="2017-04" db="EMBL/GenBank/DDBJ databases">
        <authorList>
            <person name="Varghese N."/>
            <person name="Submissions S."/>
        </authorList>
    </citation>
    <scope>NUCLEOTIDE SEQUENCE [LARGE SCALE GENOMIC DNA]</scope>
    <source>
        <strain evidence="2">DSM 4125</strain>
    </source>
</reference>
<proteinExistence type="predicted"/>
<dbReference type="PANTHER" id="PTHR36529:SF1">
    <property type="entry name" value="GLYCOSYLTRANSFERASE"/>
    <property type="match status" value="1"/>
</dbReference>
<dbReference type="Pfam" id="PF09837">
    <property type="entry name" value="DUF2064"/>
    <property type="match status" value="1"/>
</dbReference>
<dbReference type="PANTHER" id="PTHR36529">
    <property type="entry name" value="SLL1095 PROTEIN"/>
    <property type="match status" value="1"/>
</dbReference>
<dbReference type="EMBL" id="FXAW01000004">
    <property type="protein sequence ID" value="SMG35373.1"/>
    <property type="molecule type" value="Genomic_DNA"/>
</dbReference>